<sequence>MSFLIISILAALSGCTSSRSITSLNNELYFKESPKIKVIEDSYYLRFIYSDTQNANGYAMFTESKIINDSLIFYLPVTTSSFNRKGMTQFEEIITKNKIEIIKNGKVFWKNPDESIIHMEIQQSKEGINIMEKKIVRKTH</sequence>
<accession>A0A4Q4KH66</accession>
<dbReference type="AlphaFoldDB" id="A0A4Q4KH66"/>
<name>A0A4Q4KH66_9FLAO</name>
<dbReference type="Proteomes" id="UP000293952">
    <property type="component" value="Unassembled WGS sequence"/>
</dbReference>
<reference evidence="1 2" key="1">
    <citation type="submission" date="2019-02" db="EMBL/GenBank/DDBJ databases">
        <title>Genome sequence of the sea-ice species Brumimicrobium glaciale.</title>
        <authorList>
            <person name="Bowman J.P."/>
        </authorList>
    </citation>
    <scope>NUCLEOTIDE SEQUENCE [LARGE SCALE GENOMIC DNA]</scope>
    <source>
        <strain evidence="1 2">IC156</strain>
    </source>
</reference>
<protein>
    <submittedName>
        <fullName evidence="1">Uncharacterized protein</fullName>
    </submittedName>
</protein>
<keyword evidence="2" id="KW-1185">Reference proteome</keyword>
<evidence type="ECO:0000313" key="1">
    <source>
        <dbReference type="EMBL" id="RYM32090.1"/>
    </source>
</evidence>
<dbReference type="EMBL" id="SETE01000007">
    <property type="protein sequence ID" value="RYM32090.1"/>
    <property type="molecule type" value="Genomic_DNA"/>
</dbReference>
<gene>
    <name evidence="1" type="ORF">ERX46_15520</name>
</gene>
<evidence type="ECO:0000313" key="2">
    <source>
        <dbReference type="Proteomes" id="UP000293952"/>
    </source>
</evidence>
<dbReference type="RefSeq" id="WP_130094778.1">
    <property type="nucleotide sequence ID" value="NZ_SETE01000007.1"/>
</dbReference>
<comment type="caution">
    <text evidence="1">The sequence shown here is derived from an EMBL/GenBank/DDBJ whole genome shotgun (WGS) entry which is preliminary data.</text>
</comment>
<organism evidence="1 2">
    <name type="scientific">Brumimicrobium glaciale</name>
    <dbReference type="NCBI Taxonomy" id="200475"/>
    <lineage>
        <taxon>Bacteria</taxon>
        <taxon>Pseudomonadati</taxon>
        <taxon>Bacteroidota</taxon>
        <taxon>Flavobacteriia</taxon>
        <taxon>Flavobacteriales</taxon>
        <taxon>Crocinitomicaceae</taxon>
        <taxon>Brumimicrobium</taxon>
    </lineage>
</organism>
<proteinExistence type="predicted"/>